<keyword evidence="2" id="KW-1185">Reference proteome</keyword>
<accession>A0A067L1J0</accession>
<protein>
    <submittedName>
        <fullName evidence="1">Uncharacterized protein</fullName>
    </submittedName>
</protein>
<sequence length="129" mass="14203">MSPLKGITRPSKSPIVELGALLAKRTSGFDPNAYKLLAKAYVSTDVAKLTTDFKNGGGEQSSTRFRKVWKEKNTADQKSKVGQGYQASAPLHLEIRKETSNYISATEIEEAKSEVLRASIFSRLSYFGL</sequence>
<evidence type="ECO:0000313" key="1">
    <source>
        <dbReference type="EMBL" id="KDP41098.1"/>
    </source>
</evidence>
<dbReference type="AlphaFoldDB" id="A0A067L1J0"/>
<reference evidence="1 2" key="1">
    <citation type="journal article" date="2014" name="PLoS ONE">
        <title>Global Analysis of Gene Expression Profiles in Physic Nut (Jatropha curcas L.) Seedlings Exposed to Salt Stress.</title>
        <authorList>
            <person name="Zhang L."/>
            <person name="Zhang C."/>
            <person name="Wu P."/>
            <person name="Chen Y."/>
            <person name="Li M."/>
            <person name="Jiang H."/>
            <person name="Wu G."/>
        </authorList>
    </citation>
    <scope>NUCLEOTIDE SEQUENCE [LARGE SCALE GENOMIC DNA]</scope>
    <source>
        <strain evidence="2">cv. GZQX0401</strain>
        <tissue evidence="1">Young leaves</tissue>
    </source>
</reference>
<dbReference type="Proteomes" id="UP000027138">
    <property type="component" value="Unassembled WGS sequence"/>
</dbReference>
<gene>
    <name evidence="1" type="ORF">JCGZ_03228</name>
</gene>
<name>A0A067L1J0_JATCU</name>
<proteinExistence type="predicted"/>
<organism evidence="1 2">
    <name type="scientific">Jatropha curcas</name>
    <name type="common">Barbados nut</name>
    <dbReference type="NCBI Taxonomy" id="180498"/>
    <lineage>
        <taxon>Eukaryota</taxon>
        <taxon>Viridiplantae</taxon>
        <taxon>Streptophyta</taxon>
        <taxon>Embryophyta</taxon>
        <taxon>Tracheophyta</taxon>
        <taxon>Spermatophyta</taxon>
        <taxon>Magnoliopsida</taxon>
        <taxon>eudicotyledons</taxon>
        <taxon>Gunneridae</taxon>
        <taxon>Pentapetalae</taxon>
        <taxon>rosids</taxon>
        <taxon>fabids</taxon>
        <taxon>Malpighiales</taxon>
        <taxon>Euphorbiaceae</taxon>
        <taxon>Crotonoideae</taxon>
        <taxon>Jatropheae</taxon>
        <taxon>Jatropha</taxon>
    </lineage>
</organism>
<dbReference type="OrthoDB" id="1303669at2759"/>
<evidence type="ECO:0000313" key="2">
    <source>
        <dbReference type="Proteomes" id="UP000027138"/>
    </source>
</evidence>
<dbReference type="EMBL" id="KK914321">
    <property type="protein sequence ID" value="KDP41098.1"/>
    <property type="molecule type" value="Genomic_DNA"/>
</dbReference>